<dbReference type="EMBL" id="JAPWGL010000001">
    <property type="protein sequence ID" value="MCZ4222594.1"/>
    <property type="molecule type" value="Genomic_DNA"/>
</dbReference>
<comment type="caution">
    <text evidence="1">The sequence shown here is derived from an EMBL/GenBank/DDBJ whole genome shotgun (WGS) entry which is preliminary data.</text>
</comment>
<evidence type="ECO:0000313" key="1">
    <source>
        <dbReference type="EMBL" id="MCZ4222594.1"/>
    </source>
</evidence>
<dbReference type="Proteomes" id="UP001144341">
    <property type="component" value="Unassembled WGS sequence"/>
</dbReference>
<sequence>MEMLLNDSATTIKGEVLSRNEMRMIKGGVVEPPSSYGCKTSACTWTDGNGYTTTGTCGGKGEATGGPYGTITMECFCNTSNHTSPTPVGSNGGVSRCYND</sequence>
<reference evidence="1" key="1">
    <citation type="submission" date="2022-12" db="EMBL/GenBank/DDBJ databases">
        <title>Genome sequence of SJ11.</title>
        <authorList>
            <person name="Woo H."/>
        </authorList>
    </citation>
    <scope>NUCLEOTIDE SEQUENCE</scope>
    <source>
        <strain evidence="1">SJ11</strain>
    </source>
</reference>
<organism evidence="1 2">
    <name type="scientific">Pedobacter rhodius</name>
    <dbReference type="NCBI Taxonomy" id="3004098"/>
    <lineage>
        <taxon>Bacteria</taxon>
        <taxon>Pseudomonadati</taxon>
        <taxon>Bacteroidota</taxon>
        <taxon>Sphingobacteriia</taxon>
        <taxon>Sphingobacteriales</taxon>
        <taxon>Sphingobacteriaceae</taxon>
        <taxon>Pedobacter</taxon>
    </lineage>
</organism>
<proteinExistence type="predicted"/>
<gene>
    <name evidence="1" type="ORF">O0931_04720</name>
</gene>
<name>A0ABT4KUI5_9SPHI</name>
<keyword evidence="2" id="KW-1185">Reference proteome</keyword>
<accession>A0ABT4KUI5</accession>
<protein>
    <recommendedName>
        <fullName evidence="3">Natural product</fullName>
    </recommendedName>
</protein>
<dbReference type="RefSeq" id="WP_269414394.1">
    <property type="nucleotide sequence ID" value="NZ_JAPWGL010000001.1"/>
</dbReference>
<evidence type="ECO:0000313" key="2">
    <source>
        <dbReference type="Proteomes" id="UP001144341"/>
    </source>
</evidence>
<evidence type="ECO:0008006" key="3">
    <source>
        <dbReference type="Google" id="ProtNLM"/>
    </source>
</evidence>